<feature type="compositionally biased region" description="Basic and acidic residues" evidence="8">
    <location>
        <begin position="1489"/>
        <end position="1517"/>
    </location>
</feature>
<sequence length="2906" mass="321706">MPYTTRTDAPLLPSDARHKLQMRRRFQQNQQDEPDSLNNKPGTTRALIDNTKQFTPGSRLGVKRKYDSTEGWERSGHKSRTYAHTGRWKQNSPKPNSAITNEAFPSDLWPCFANALGSQLVAPLNNEDLSGGLSTQLRRGRFVQRGARPRQRDINTSPMDPSNPQLMLLYYNQLYQQYYKTYTAAANAAAFSLSGYPSESDLLSAAAVSGVPPELLALNSNFNTWPDLHSDTRSNRRVHATHLVEKNSLSNLSSDTRERFKRTPGHYRSVSRRRSRSLTDVSDREGDVSALVSKKIRSNVTNVAKRTSKASSRRTRSKATTLTGDDSFRAQQSKGNLQSRVVVNIYNHHPAVSASAGSLQHHSGKTATIDVVDSHLSDVTSGDQQSRSPRPKSRKHVTKKSTDVVASKQSASSKHEQTPESIIPTAESVPATIVQTSGIKEGSTECKVLPFQDSKQSSCEPSGSQKNAVFDSAHSEPLSARSKSSIAASDETDSIEEGEAKDDDSEDEDEDIEGDGDDVAQANDNESHGPCFSPAVTQTPNRDELTPSRWKNLRSIDRHVASGSRHSVERRSRRRVEVDPSESLLLPSDYGGVQDSRTSLLPTPTEFLSSTTSFLKLPESSFLPGLPVNMLEAAAVLSGLYVPPVLSQLQATSSQSLTSQKPFDLLSCTRLANPALWRQFQKDMALTAKDQLTNFVVRSFKNEGDLSSSLCDRRLPEDSANSQGSVSSLRRKTRKGEDSRKSLYDKNFNRPCRPVKTGSAAHSGSLSSSLDKSTTSHSSKLRVAPISTDDRSRKHLDCVPTLHASVEPSKMPTVPFKRSHSSSLSSVPDMDGDFRQDVSGFNDDDDETRLPRIPRGPRTPSSPPVSSEDDELKGKTIPAVSSRFDQVSADMCKQILHIPSTSRMHRISDSEPELNSISEAGGVIANRRPGPARSNQVHGTCEKEDQKHKALPAAYANPHGFRRSSTMSPPPPTNIAQQLSSISTRSSGSSSSSPSSSSSERSSQTATSTSTGSASSEVSVSHVGKSHCPPRSTVGGKNINQRAHPRMLSSGAQGSYSTDKESNAEMKDDQCCHVNEIKHRIDARDSRLSNRPDHPIALTTEVEVTHENKLAGQSRKYRRRPSYQEGLGDYLSEESPTSVVTTDSPQRTPSASDSHSAASRPASVDNGNSHVSDEDTRARHECISEGSSFGSPINQSVHPPEAFPIGNKSEKGYNQRQRALLSPPSSARTGRHPNTDRSRYFPRVDAESCSRRSSGKTNSEKDGSSRGNFACRRSRSYSVNRKHEFQRMQPDSGRYPVKDRISGVNTERFRRDSGPNRSQYADRYPARSNYPGVRREYVNDFHMGRSNDCDEPLSKYPNIGRHRRPVGSDDISRSPLRGKRGFHRNMLPFFELRNRQRTARNRQTEIIWEPGPKQLCRREYSQGSVHMMRRSRSSRRLDEDTRFRSFRQPDSLITGSRSRNYENQSGRMDERLEYRRHSRSNGSPGQRGSRYDARTKQKDRGFRPWRSREDISRDHFGPRKQSPFRRGQQQAQLNRQSRRRAAEDVRHCRTRQGSPSHFSRRGRASRSNRRLDRPVFKQEAQSPCKRTRTESPDEMRNSQSAATTHSTAGDSNHSSEPASSASRSGSSVHDNKRHASPHLTLRSVKTAKDSAVSFERIQRRSNDDDNHQSSKTHPEHVRFAFVTWPQSPVFYSRLIQLGQKTSAPARPKAGQPTDPSTPSPSSIQFRPLFDRNWSCRSRTSSGDTNSHKSQTIYLTPPGCSLPESALGLQSASTAGTDPDCCENNIIATASVESGVSTYAQSSVRSPSSVNFSTQTTCLPSNHSFLVQTKQTQFITPVPILPVDLGASSQYFTACVFSGLSHQVEPFGLLHHIPSVEHHVAVSESCDSTSCFPLNCHSQLVFNAYRDSPLVPKVHQALDKLSSSNNLIDNLNCPPTGQHYRCDIYSANHAVYSLESLHSPELSGNHEVRPDSTESINSPLFESYVKVNSLASEPSSSLSVINFPLPTESAETHTLSDSMSTSARPPRIPGATAGVARPTISHTNSQSDTRPIRLGSVASRESSYSPPADRKQTTRRPNKMASEVQPEEMNAALLRKLEKVAMNAVTVGHNEGVDYDDVEFSDKEDAFGNEENSEDDDSPNDCLLLLAQSSVRLPRNVSGNTSTDHLPSSSSAALPSPVNKLLRLLSSGSRVISLKPVKSYVPPPKTSSTSVGTQTGAQILCKKCGANVQSGMSRPPAVTKNTSKHRVCFAGVMEILPGVIALSRGISLRRSRPSLANVPSTTSVSATTMRFRWPVDGEIVDCIETLPDQPVAARILPVICDSITALSPRFSKTVEQIAGACVSRSAICGPFTSKGATGPQKKVTKFIARTTGLHANGIAKTDQKTALVDVNVTQDPDESDEEADGRRLRRHLRRTQKTQEINTAVVTAAMRQNELETGNESNQLTTTSTQQPVGSSHESETIRPCVNGAVNVPDSSVVDTGKTQNDQPSSRLAEARQRAKRFIELRKLSMQENAGHPQIDIDSEVADDARGDSGVVDDVDGHLIYSIGQFIFDRYEIIKTLGEGTFGKVVECTDHVQNRRIALKIIKNVDKYREAAMLEINVLNFLNERGANVEHLCVTLLDWFDYHGHICLAFDILGLSVFDFLKDNNYVGYPMEHVRHISYQLCHAVRFLHDNQLTHTDLKPENVLFVDSDYISVHNRKKRRHEHMVKCSDIRLIDFGSATFDYDHHSTIVSTRHYRAPEVILELGWAQPCDVWSIGCIMFELYTGYTLFQYFDGSGNLVWDCDSREAKYVSTHCRPLRRYCKDESQDTLDLFDLMAKMLEYDPADRITLAAALTHPFFLHLPSHQRLNYVYHPPPAITGMDIGRTTERPPRTRGERGEGSSSSSAGSNDQKRQGRANPDLVPAR</sequence>
<dbReference type="InterPro" id="IPR051175">
    <property type="entry name" value="CLK_kinases"/>
</dbReference>
<feature type="compositionally biased region" description="Polar residues" evidence="8">
    <location>
        <begin position="454"/>
        <end position="467"/>
    </location>
</feature>
<feature type="compositionally biased region" description="Basic and acidic residues" evidence="8">
    <location>
        <begin position="64"/>
        <end position="76"/>
    </location>
</feature>
<keyword evidence="2" id="KW-0808">Transferase</keyword>
<dbReference type="InterPro" id="IPR008271">
    <property type="entry name" value="Ser/Thr_kinase_AS"/>
</dbReference>
<feature type="compositionally biased region" description="Polar residues" evidence="8">
    <location>
        <begin position="1597"/>
        <end position="1610"/>
    </location>
</feature>
<dbReference type="Gene3D" id="1.10.510.10">
    <property type="entry name" value="Transferase(Phosphotransferase) domain 1"/>
    <property type="match status" value="1"/>
</dbReference>
<evidence type="ECO:0000259" key="9">
    <source>
        <dbReference type="PROSITE" id="PS50011"/>
    </source>
</evidence>
<evidence type="ECO:0000256" key="2">
    <source>
        <dbReference type="ARBA" id="ARBA00022679"/>
    </source>
</evidence>
<dbReference type="CDD" id="cd14134">
    <property type="entry name" value="PKc_CLK"/>
    <property type="match status" value="1"/>
</dbReference>
<evidence type="ECO:0000313" key="10">
    <source>
        <dbReference type="EMBL" id="KAF5405413.1"/>
    </source>
</evidence>
<feature type="region of interest" description="Disordered" evidence="8">
    <location>
        <begin position="377"/>
        <end position="429"/>
    </location>
</feature>
<dbReference type="PANTHER" id="PTHR45646:SF11">
    <property type="entry name" value="SERINE_THREONINE-PROTEIN KINASE DOA"/>
    <property type="match status" value="1"/>
</dbReference>
<evidence type="ECO:0000256" key="3">
    <source>
        <dbReference type="ARBA" id="ARBA00022741"/>
    </source>
</evidence>
<evidence type="ECO:0000256" key="1">
    <source>
        <dbReference type="ARBA" id="ARBA00022527"/>
    </source>
</evidence>
<feature type="compositionally biased region" description="Acidic residues" evidence="8">
    <location>
        <begin position="490"/>
        <end position="518"/>
    </location>
</feature>
<feature type="compositionally biased region" description="Basic and acidic residues" evidence="8">
    <location>
        <begin position="1656"/>
        <end position="1674"/>
    </location>
</feature>
<gene>
    <name evidence="10" type="ORF">PHET_01011</name>
</gene>
<feature type="compositionally biased region" description="Basic residues" evidence="8">
    <location>
        <begin position="389"/>
        <end position="399"/>
    </location>
</feature>
<feature type="compositionally biased region" description="Basic and acidic residues" evidence="8">
    <location>
        <begin position="1058"/>
        <end position="1068"/>
    </location>
</feature>
<feature type="compositionally biased region" description="Basic residues" evidence="8">
    <location>
        <begin position="306"/>
        <end position="317"/>
    </location>
</feature>
<dbReference type="EMBL" id="LUCH01000336">
    <property type="protein sequence ID" value="KAF5405413.1"/>
    <property type="molecule type" value="Genomic_DNA"/>
</dbReference>
<keyword evidence="11" id="KW-1185">Reference proteome</keyword>
<feature type="region of interest" description="Disordered" evidence="8">
    <location>
        <begin position="1083"/>
        <end position="1275"/>
    </location>
</feature>
<feature type="compositionally biased region" description="Low complexity" evidence="8">
    <location>
        <begin position="980"/>
        <end position="1021"/>
    </location>
</feature>
<feature type="compositionally biased region" description="Low complexity" evidence="8">
    <location>
        <begin position="1712"/>
        <end position="1722"/>
    </location>
</feature>
<proteinExistence type="inferred from homology"/>
<feature type="compositionally biased region" description="Low complexity" evidence="8">
    <location>
        <begin position="1611"/>
        <end position="1627"/>
    </location>
</feature>
<feature type="region of interest" description="Disordered" evidence="8">
    <location>
        <begin position="1700"/>
        <end position="1725"/>
    </location>
</feature>
<feature type="compositionally biased region" description="Polar residues" evidence="8">
    <location>
        <begin position="27"/>
        <end position="42"/>
    </location>
</feature>
<feature type="compositionally biased region" description="Basic and acidic residues" evidence="8">
    <location>
        <begin position="1171"/>
        <end position="1183"/>
    </location>
</feature>
<feature type="region of interest" description="Disordered" evidence="8">
    <location>
        <begin position="1280"/>
        <end position="1299"/>
    </location>
</feature>
<feature type="compositionally biased region" description="Polar residues" evidence="8">
    <location>
        <begin position="2039"/>
        <end position="2048"/>
    </location>
</feature>
<dbReference type="Proteomes" id="UP000748531">
    <property type="component" value="Unassembled WGS sequence"/>
</dbReference>
<feature type="compositionally biased region" description="Basic and acidic residues" evidence="8">
    <location>
        <begin position="788"/>
        <end position="797"/>
    </location>
</feature>
<protein>
    <recommendedName>
        <fullName evidence="9">Protein kinase domain-containing protein</fullName>
    </recommendedName>
</protein>
<evidence type="ECO:0000313" key="11">
    <source>
        <dbReference type="Proteomes" id="UP000748531"/>
    </source>
</evidence>
<dbReference type="InterPro" id="IPR011009">
    <property type="entry name" value="Kinase-like_dom_sf"/>
</dbReference>
<feature type="compositionally biased region" description="Polar residues" evidence="8">
    <location>
        <begin position="719"/>
        <end position="728"/>
    </location>
</feature>
<feature type="compositionally biased region" description="Low complexity" evidence="8">
    <location>
        <begin position="758"/>
        <end position="778"/>
    </location>
</feature>
<feature type="region of interest" description="Disordered" evidence="8">
    <location>
        <begin position="254"/>
        <end position="287"/>
    </location>
</feature>
<evidence type="ECO:0000256" key="6">
    <source>
        <dbReference type="ARBA" id="ARBA00037966"/>
    </source>
</evidence>
<evidence type="ECO:0000256" key="5">
    <source>
        <dbReference type="ARBA" id="ARBA00022840"/>
    </source>
</evidence>
<feature type="region of interest" description="Disordered" evidence="8">
    <location>
        <begin position="2860"/>
        <end position="2906"/>
    </location>
</feature>
<dbReference type="PROSITE" id="PS00107">
    <property type="entry name" value="PROTEIN_KINASE_ATP"/>
    <property type="match status" value="1"/>
</dbReference>
<dbReference type="GO" id="GO:0043484">
    <property type="term" value="P:regulation of RNA splicing"/>
    <property type="evidence" value="ECO:0007669"/>
    <property type="project" value="TreeGrafter"/>
</dbReference>
<evidence type="ECO:0000256" key="7">
    <source>
        <dbReference type="PROSITE-ProRule" id="PRU10141"/>
    </source>
</evidence>
<feature type="compositionally biased region" description="Polar residues" evidence="8">
    <location>
        <begin position="377"/>
        <end position="388"/>
    </location>
</feature>
<feature type="region of interest" description="Disordered" evidence="8">
    <location>
        <begin position="2434"/>
        <end position="2495"/>
    </location>
</feature>
<feature type="compositionally biased region" description="Polar residues" evidence="8">
    <location>
        <begin position="1214"/>
        <end position="1228"/>
    </location>
</feature>
<accession>A0A8J4WJH3</accession>
<feature type="compositionally biased region" description="Polar residues" evidence="8">
    <location>
        <begin position="1185"/>
        <end position="1197"/>
    </location>
</feature>
<comment type="similarity">
    <text evidence="6">Belongs to the protein kinase superfamily. CMGC Ser/Thr protein kinase family. Lammer subfamily.</text>
</comment>
<feature type="compositionally biased region" description="Basic and acidic residues" evidence="8">
    <location>
        <begin position="1233"/>
        <end position="1250"/>
    </location>
</feature>
<dbReference type="SUPFAM" id="SSF56112">
    <property type="entry name" value="Protein kinase-like (PK-like)"/>
    <property type="match status" value="1"/>
</dbReference>
<keyword evidence="5 7" id="KW-0067">ATP-binding</keyword>
<dbReference type="PANTHER" id="PTHR45646">
    <property type="entry name" value="SERINE/THREONINE-PROTEIN KINASE DOA-RELATED"/>
    <property type="match status" value="1"/>
</dbReference>
<dbReference type="InterPro" id="IPR017441">
    <property type="entry name" value="Protein_kinase_ATP_BS"/>
</dbReference>
<name>A0A8J4WJH3_9TREM</name>
<dbReference type="GO" id="GO:0005634">
    <property type="term" value="C:nucleus"/>
    <property type="evidence" value="ECO:0007669"/>
    <property type="project" value="TreeGrafter"/>
</dbReference>
<feature type="compositionally biased region" description="Basic and acidic residues" evidence="8">
    <location>
        <begin position="1587"/>
        <end position="1596"/>
    </location>
</feature>
<feature type="region of interest" description="Disordered" evidence="8">
    <location>
        <begin position="1307"/>
        <end position="1327"/>
    </location>
</feature>
<dbReference type="Pfam" id="PF00069">
    <property type="entry name" value="Pkinase"/>
    <property type="match status" value="1"/>
</dbReference>
<feature type="region of interest" description="Disordered" evidence="8">
    <location>
        <begin position="706"/>
        <end position="874"/>
    </location>
</feature>
<keyword evidence="4" id="KW-0418">Kinase</keyword>
<keyword evidence="1" id="KW-0723">Serine/threonine-protein kinase</keyword>
<dbReference type="PROSITE" id="PS50011">
    <property type="entry name" value="PROTEIN_KINASE_DOM"/>
    <property type="match status" value="1"/>
</dbReference>
<comment type="caution">
    <text evidence="10">The sequence shown here is derived from an EMBL/GenBank/DDBJ whole genome shotgun (WGS) entry which is preliminary data.</text>
</comment>
<feature type="region of interest" description="Disordered" evidence="8">
    <location>
        <begin position="2010"/>
        <end position="2085"/>
    </location>
</feature>
<feature type="region of interest" description="Disordered" evidence="8">
    <location>
        <begin position="2154"/>
        <end position="2173"/>
    </location>
</feature>
<feature type="compositionally biased region" description="Polar residues" evidence="8">
    <location>
        <begin position="2472"/>
        <end position="2489"/>
    </location>
</feature>
<feature type="region of interest" description="Disordered" evidence="8">
    <location>
        <begin position="1352"/>
        <end position="1380"/>
    </location>
</feature>
<feature type="compositionally biased region" description="Polar residues" evidence="8">
    <location>
        <begin position="2154"/>
        <end position="2164"/>
    </location>
</feature>
<dbReference type="InterPro" id="IPR000719">
    <property type="entry name" value="Prot_kinase_dom"/>
</dbReference>
<evidence type="ECO:0000256" key="8">
    <source>
        <dbReference type="SAM" id="MobiDB-lite"/>
    </source>
</evidence>
<reference evidence="10" key="1">
    <citation type="submission" date="2019-05" db="EMBL/GenBank/DDBJ databases">
        <title>Annotation for the trematode Paragonimus heterotremus.</title>
        <authorList>
            <person name="Choi Y.-J."/>
        </authorList>
    </citation>
    <scope>NUCLEOTIDE SEQUENCE</scope>
    <source>
        <strain evidence="10">LC</strain>
    </source>
</reference>
<evidence type="ECO:0000256" key="4">
    <source>
        <dbReference type="ARBA" id="ARBA00022777"/>
    </source>
</evidence>
<feature type="compositionally biased region" description="Polar residues" evidence="8">
    <location>
        <begin position="2434"/>
        <end position="2455"/>
    </location>
</feature>
<feature type="compositionally biased region" description="Basic residues" evidence="8">
    <location>
        <begin position="259"/>
        <end position="276"/>
    </location>
</feature>
<feature type="region of interest" description="Disordered" evidence="8">
    <location>
        <begin position="923"/>
        <end position="1068"/>
    </location>
</feature>
<organism evidence="10 11">
    <name type="scientific">Paragonimus heterotremus</name>
    <dbReference type="NCBI Taxonomy" id="100268"/>
    <lineage>
        <taxon>Eukaryota</taxon>
        <taxon>Metazoa</taxon>
        <taxon>Spiralia</taxon>
        <taxon>Lophotrochozoa</taxon>
        <taxon>Platyhelminthes</taxon>
        <taxon>Trematoda</taxon>
        <taxon>Digenea</taxon>
        <taxon>Plagiorchiida</taxon>
        <taxon>Troglotremata</taxon>
        <taxon>Troglotrematidae</taxon>
        <taxon>Paragonimus</taxon>
    </lineage>
</organism>
<dbReference type="GO" id="GO:0005524">
    <property type="term" value="F:ATP binding"/>
    <property type="evidence" value="ECO:0007669"/>
    <property type="project" value="UniProtKB-UniRule"/>
</dbReference>
<dbReference type="GO" id="GO:0004674">
    <property type="term" value="F:protein serine/threonine kinase activity"/>
    <property type="evidence" value="ECO:0007669"/>
    <property type="project" value="UniProtKB-KW"/>
</dbReference>
<feature type="compositionally biased region" description="Basic and acidic residues" evidence="8">
    <location>
        <begin position="2866"/>
        <end position="2880"/>
    </location>
</feature>
<feature type="binding site" evidence="7">
    <location>
        <position position="2583"/>
    </location>
    <ligand>
        <name>ATP</name>
        <dbReference type="ChEBI" id="CHEBI:30616"/>
    </ligand>
</feature>
<dbReference type="PROSITE" id="PS00108">
    <property type="entry name" value="PROTEIN_KINASE_ST"/>
    <property type="match status" value="1"/>
</dbReference>
<dbReference type="OrthoDB" id="283111at2759"/>
<feature type="compositionally biased region" description="Basic and acidic residues" evidence="8">
    <location>
        <begin position="554"/>
        <end position="578"/>
    </location>
</feature>
<feature type="region of interest" description="Disordered" evidence="8">
    <location>
        <begin position="302"/>
        <end position="335"/>
    </location>
</feature>
<dbReference type="Gene3D" id="3.30.200.20">
    <property type="entry name" value="Phosphorylase Kinase, domain 1"/>
    <property type="match status" value="1"/>
</dbReference>
<feature type="domain" description="Protein kinase" evidence="9">
    <location>
        <begin position="2554"/>
        <end position="2840"/>
    </location>
</feature>
<feature type="region of interest" description="Disordered" evidence="8">
    <location>
        <begin position="22"/>
        <end position="96"/>
    </location>
</feature>
<dbReference type="SMART" id="SM00220">
    <property type="entry name" value="S_TKc"/>
    <property type="match status" value="1"/>
</dbReference>
<feature type="compositionally biased region" description="Basic and acidic residues" evidence="8">
    <location>
        <begin position="1083"/>
        <end position="1094"/>
    </location>
</feature>
<feature type="compositionally biased region" description="Polar residues" evidence="8">
    <location>
        <begin position="1134"/>
        <end position="1157"/>
    </location>
</feature>
<feature type="region of interest" description="Disordered" evidence="8">
    <location>
        <begin position="1420"/>
        <end position="1674"/>
    </location>
</feature>
<feature type="compositionally biased region" description="Basic and acidic residues" evidence="8">
    <location>
        <begin position="735"/>
        <end position="748"/>
    </location>
</feature>
<feature type="compositionally biased region" description="Basic residues" evidence="8">
    <location>
        <begin position="1558"/>
        <end position="1568"/>
    </location>
</feature>
<feature type="compositionally biased region" description="Polar residues" evidence="8">
    <location>
        <begin position="1451"/>
        <end position="1466"/>
    </location>
</feature>
<feature type="compositionally biased region" description="Polar residues" evidence="8">
    <location>
        <begin position="2011"/>
        <end position="2022"/>
    </location>
</feature>
<keyword evidence="3 7" id="KW-0547">Nucleotide-binding</keyword>
<feature type="region of interest" description="Disordered" evidence="8">
    <location>
        <begin position="454"/>
        <end position="580"/>
    </location>
</feature>